<dbReference type="InterPro" id="IPR005467">
    <property type="entry name" value="His_kinase_dom"/>
</dbReference>
<dbReference type="InterPro" id="IPR036890">
    <property type="entry name" value="HATPase_C_sf"/>
</dbReference>
<keyword evidence="13" id="KW-0175">Coiled coil</keyword>
<gene>
    <name evidence="17" type="ORF">DK389_08440</name>
</gene>
<dbReference type="PANTHER" id="PTHR41523:SF8">
    <property type="entry name" value="ETHYLENE RESPONSE SENSOR PROTEIN"/>
    <property type="match status" value="1"/>
</dbReference>
<dbReference type="EC" id="2.7.13.3" evidence="2"/>
<dbReference type="Proteomes" id="UP000245926">
    <property type="component" value="Chromosome"/>
</dbReference>
<dbReference type="InterPro" id="IPR011102">
    <property type="entry name" value="Sig_transdc_His_kinase_HWE"/>
</dbReference>
<dbReference type="GO" id="GO:0005524">
    <property type="term" value="F:ATP binding"/>
    <property type="evidence" value="ECO:0007669"/>
    <property type="project" value="UniProtKB-KW"/>
</dbReference>
<sequence length="427" mass="47127">MNEFQHGLAGTPERTLAERHVDAIRQHGGIFVDAVRLTRMPMLVTDATLPGNPVIFANQAFISLSGYPLEELLGQDPHFMNGRETDPLAIQQYEAAIRTGHDTNLELLQYRKDSTTFRAMLFASPLDDGQGTVTNHFLSYLDITRRFEAERDLQALTAELEQRVQVRTRELEAVNERLTKLAAEREMLLVEVNHRAKNSLSIAAALLSLQGRRQADPAVQALFAETQERLNAMAQAHDLLSKSESVQQVDVGSYVADLCAALEAIIPSDERIRLDAKAEDGIFVSADQAIPLGLALTELVTNAVKYAFPSPRSGTILAQVRRPQPGWIELLIQDNGIGMAGVREGSLGYGLVRSLVQQIEGDIDIRSEAGVTVTISFPDLSRGGRKVREGVPVQTIWIRVRRAGAVIAIRGQHLFPCEEHAHGPCHW</sequence>
<dbReference type="Gene3D" id="3.30.450.20">
    <property type="entry name" value="PAS domain"/>
    <property type="match status" value="1"/>
</dbReference>
<dbReference type="GO" id="GO:0004673">
    <property type="term" value="F:protein histidine kinase activity"/>
    <property type="evidence" value="ECO:0007669"/>
    <property type="project" value="UniProtKB-EC"/>
</dbReference>
<comment type="catalytic activity">
    <reaction evidence="1">
        <text>ATP + protein L-histidine = ADP + protein N-phospho-L-histidine.</text>
        <dbReference type="EC" id="2.7.13.3"/>
    </reaction>
</comment>
<evidence type="ECO:0000256" key="3">
    <source>
        <dbReference type="ARBA" id="ARBA00021740"/>
    </source>
</evidence>
<keyword evidence="7" id="KW-0808">Transferase</keyword>
<evidence type="ECO:0000256" key="11">
    <source>
        <dbReference type="ARBA" id="ARBA00022840"/>
    </source>
</evidence>
<evidence type="ECO:0000256" key="12">
    <source>
        <dbReference type="ARBA" id="ARBA00023026"/>
    </source>
</evidence>
<evidence type="ECO:0000256" key="2">
    <source>
        <dbReference type="ARBA" id="ARBA00012438"/>
    </source>
</evidence>
<dbReference type="AlphaFoldDB" id="A0A2U8W384"/>
<dbReference type="PROSITE" id="PS50112">
    <property type="entry name" value="PAS"/>
    <property type="match status" value="1"/>
</dbReference>
<dbReference type="NCBIfam" id="TIGR00229">
    <property type="entry name" value="sensory_box"/>
    <property type="match status" value="1"/>
</dbReference>
<evidence type="ECO:0000259" key="16">
    <source>
        <dbReference type="PROSITE" id="PS50113"/>
    </source>
</evidence>
<dbReference type="SMART" id="SM00911">
    <property type="entry name" value="HWE_HK"/>
    <property type="match status" value="1"/>
</dbReference>
<keyword evidence="4" id="KW-0597">Phosphoprotein</keyword>
<organism evidence="17 18">
    <name type="scientific">Methylobacterium durans</name>
    <dbReference type="NCBI Taxonomy" id="2202825"/>
    <lineage>
        <taxon>Bacteria</taxon>
        <taxon>Pseudomonadati</taxon>
        <taxon>Pseudomonadota</taxon>
        <taxon>Alphaproteobacteria</taxon>
        <taxon>Hyphomicrobiales</taxon>
        <taxon>Methylobacteriaceae</taxon>
        <taxon>Methylobacterium</taxon>
    </lineage>
</organism>
<dbReference type="OrthoDB" id="7991996at2"/>
<dbReference type="Pfam" id="PF07568">
    <property type="entry name" value="HisKA_2"/>
    <property type="match status" value="1"/>
</dbReference>
<dbReference type="InterPro" id="IPR000014">
    <property type="entry name" value="PAS"/>
</dbReference>
<evidence type="ECO:0000313" key="18">
    <source>
        <dbReference type="Proteomes" id="UP000245926"/>
    </source>
</evidence>
<evidence type="ECO:0000256" key="8">
    <source>
        <dbReference type="ARBA" id="ARBA00022737"/>
    </source>
</evidence>
<keyword evidence="18" id="KW-1185">Reference proteome</keyword>
<keyword evidence="6" id="KW-0288">FMN</keyword>
<keyword evidence="9" id="KW-0547">Nucleotide-binding</keyword>
<name>A0A2U8W384_9HYPH</name>
<evidence type="ECO:0000256" key="10">
    <source>
        <dbReference type="ARBA" id="ARBA00022777"/>
    </source>
</evidence>
<keyword evidence="5" id="KW-0285">Flavoprotein</keyword>
<feature type="domain" description="PAS" evidence="15">
    <location>
        <begin position="41"/>
        <end position="75"/>
    </location>
</feature>
<dbReference type="InterPro" id="IPR011495">
    <property type="entry name" value="Sig_transdc_His_kin_sub2_dim/P"/>
</dbReference>
<dbReference type="KEGG" id="mets:DK389_08440"/>
<keyword evidence="8" id="KW-0677">Repeat</keyword>
<feature type="domain" description="Histidine kinase" evidence="14">
    <location>
        <begin position="191"/>
        <end position="381"/>
    </location>
</feature>
<dbReference type="SUPFAM" id="SSF55785">
    <property type="entry name" value="PYP-like sensor domain (PAS domain)"/>
    <property type="match status" value="1"/>
</dbReference>
<dbReference type="InterPro" id="IPR000700">
    <property type="entry name" value="PAS-assoc_C"/>
</dbReference>
<dbReference type="EMBL" id="CP029550">
    <property type="protein sequence ID" value="AWN40555.1"/>
    <property type="molecule type" value="Genomic_DNA"/>
</dbReference>
<dbReference type="Pfam" id="PF02518">
    <property type="entry name" value="HATPase_c"/>
    <property type="match status" value="1"/>
</dbReference>
<evidence type="ECO:0000259" key="15">
    <source>
        <dbReference type="PROSITE" id="PS50112"/>
    </source>
</evidence>
<evidence type="ECO:0000256" key="1">
    <source>
        <dbReference type="ARBA" id="ARBA00000085"/>
    </source>
</evidence>
<protein>
    <recommendedName>
        <fullName evidence="3">Blue-light-activated histidine kinase</fullName>
        <ecNumber evidence="2">2.7.13.3</ecNumber>
    </recommendedName>
</protein>
<evidence type="ECO:0000256" key="7">
    <source>
        <dbReference type="ARBA" id="ARBA00022679"/>
    </source>
</evidence>
<proteinExistence type="predicted"/>
<keyword evidence="10 17" id="KW-0418">Kinase</keyword>
<evidence type="ECO:0000256" key="5">
    <source>
        <dbReference type="ARBA" id="ARBA00022630"/>
    </source>
</evidence>
<evidence type="ECO:0000256" key="4">
    <source>
        <dbReference type="ARBA" id="ARBA00022553"/>
    </source>
</evidence>
<keyword evidence="11" id="KW-0067">ATP-binding</keyword>
<dbReference type="InterPro" id="IPR035965">
    <property type="entry name" value="PAS-like_dom_sf"/>
</dbReference>
<dbReference type="PANTHER" id="PTHR41523">
    <property type="entry name" value="TWO-COMPONENT SYSTEM SENSOR PROTEIN"/>
    <property type="match status" value="1"/>
</dbReference>
<dbReference type="InterPro" id="IPR003594">
    <property type="entry name" value="HATPase_dom"/>
</dbReference>
<dbReference type="RefSeq" id="WP_109888800.1">
    <property type="nucleotide sequence ID" value="NZ_CP029550.1"/>
</dbReference>
<accession>A0A2U8W384</accession>
<dbReference type="SMART" id="SM00387">
    <property type="entry name" value="HATPase_c"/>
    <property type="match status" value="1"/>
</dbReference>
<evidence type="ECO:0000256" key="13">
    <source>
        <dbReference type="SAM" id="Coils"/>
    </source>
</evidence>
<dbReference type="PROSITE" id="PS50113">
    <property type="entry name" value="PAC"/>
    <property type="match status" value="1"/>
</dbReference>
<dbReference type="Gene3D" id="3.30.565.10">
    <property type="entry name" value="Histidine kinase-like ATPase, C-terminal domain"/>
    <property type="match status" value="1"/>
</dbReference>
<dbReference type="Pfam" id="PF13426">
    <property type="entry name" value="PAS_9"/>
    <property type="match status" value="1"/>
</dbReference>
<feature type="coiled-coil region" evidence="13">
    <location>
        <begin position="157"/>
        <end position="191"/>
    </location>
</feature>
<reference evidence="18" key="1">
    <citation type="submission" date="2018-05" db="EMBL/GenBank/DDBJ databases">
        <title>Complete Genome Sequence of Methylobacterium sp. 17SD2-17.</title>
        <authorList>
            <person name="Srinivasan S."/>
        </authorList>
    </citation>
    <scope>NUCLEOTIDE SEQUENCE [LARGE SCALE GENOMIC DNA]</scope>
    <source>
        <strain evidence="18">17SD2-17</strain>
    </source>
</reference>
<dbReference type="SUPFAM" id="SSF55874">
    <property type="entry name" value="ATPase domain of HSP90 chaperone/DNA topoisomerase II/histidine kinase"/>
    <property type="match status" value="1"/>
</dbReference>
<evidence type="ECO:0000259" key="14">
    <source>
        <dbReference type="PROSITE" id="PS50109"/>
    </source>
</evidence>
<evidence type="ECO:0000256" key="9">
    <source>
        <dbReference type="ARBA" id="ARBA00022741"/>
    </source>
</evidence>
<keyword evidence="12" id="KW-0843">Virulence</keyword>
<feature type="domain" description="PAC" evidence="16">
    <location>
        <begin position="101"/>
        <end position="155"/>
    </location>
</feature>
<dbReference type="PROSITE" id="PS50109">
    <property type="entry name" value="HIS_KIN"/>
    <property type="match status" value="1"/>
</dbReference>
<evidence type="ECO:0000313" key="17">
    <source>
        <dbReference type="EMBL" id="AWN40555.1"/>
    </source>
</evidence>
<evidence type="ECO:0000256" key="6">
    <source>
        <dbReference type="ARBA" id="ARBA00022643"/>
    </source>
</evidence>
<dbReference type="CDD" id="cd00130">
    <property type="entry name" value="PAS"/>
    <property type="match status" value="1"/>
</dbReference>